<reference evidence="2" key="1">
    <citation type="submission" date="2021-06" db="EMBL/GenBank/DDBJ databases">
        <authorList>
            <person name="Kallberg Y."/>
            <person name="Tangrot J."/>
            <person name="Rosling A."/>
        </authorList>
    </citation>
    <scope>NUCLEOTIDE SEQUENCE</scope>
    <source>
        <strain evidence="2">FL130A</strain>
    </source>
</reference>
<dbReference type="OrthoDB" id="2431704at2759"/>
<feature type="region of interest" description="Disordered" evidence="1">
    <location>
        <begin position="1"/>
        <end position="71"/>
    </location>
</feature>
<feature type="compositionally biased region" description="Low complexity" evidence="1">
    <location>
        <begin position="18"/>
        <end position="29"/>
    </location>
</feature>
<keyword evidence="3" id="KW-1185">Reference proteome</keyword>
<evidence type="ECO:0000256" key="1">
    <source>
        <dbReference type="SAM" id="MobiDB-lite"/>
    </source>
</evidence>
<sequence>PTIVTPPRLIIVTPPRPTSKTNDNNTSKTNKSDAPKTNDSNAPKTNARNAPQTNDNNAPKNNDNNTRKNLYTYDIYDDEPISHYYEDYGDRVRDNKSIASYMWYSTGDDDGSDNDYVP</sequence>
<organism evidence="2 3">
    <name type="scientific">Ambispora leptoticha</name>
    <dbReference type="NCBI Taxonomy" id="144679"/>
    <lineage>
        <taxon>Eukaryota</taxon>
        <taxon>Fungi</taxon>
        <taxon>Fungi incertae sedis</taxon>
        <taxon>Mucoromycota</taxon>
        <taxon>Glomeromycotina</taxon>
        <taxon>Glomeromycetes</taxon>
        <taxon>Archaeosporales</taxon>
        <taxon>Ambisporaceae</taxon>
        <taxon>Ambispora</taxon>
    </lineage>
</organism>
<feature type="compositionally biased region" description="Polar residues" evidence="1">
    <location>
        <begin position="37"/>
        <end position="52"/>
    </location>
</feature>
<evidence type="ECO:0000313" key="2">
    <source>
        <dbReference type="EMBL" id="CAG8764376.1"/>
    </source>
</evidence>
<feature type="non-terminal residue" evidence="2">
    <location>
        <position position="118"/>
    </location>
</feature>
<proteinExistence type="predicted"/>
<name>A0A9N9J4N0_9GLOM</name>
<comment type="caution">
    <text evidence="2">The sequence shown here is derived from an EMBL/GenBank/DDBJ whole genome shotgun (WGS) entry which is preliminary data.</text>
</comment>
<feature type="compositionally biased region" description="Low complexity" evidence="1">
    <location>
        <begin position="53"/>
        <end position="69"/>
    </location>
</feature>
<dbReference type="EMBL" id="CAJVPS010048306">
    <property type="protein sequence ID" value="CAG8764376.1"/>
    <property type="molecule type" value="Genomic_DNA"/>
</dbReference>
<dbReference type="AlphaFoldDB" id="A0A9N9J4N0"/>
<dbReference type="Proteomes" id="UP000789508">
    <property type="component" value="Unassembled WGS sequence"/>
</dbReference>
<gene>
    <name evidence="2" type="ORF">ALEPTO_LOCUS13796</name>
</gene>
<accession>A0A9N9J4N0</accession>
<evidence type="ECO:0000313" key="3">
    <source>
        <dbReference type="Proteomes" id="UP000789508"/>
    </source>
</evidence>
<protein>
    <submittedName>
        <fullName evidence="2">3639_t:CDS:1</fullName>
    </submittedName>
</protein>